<protein>
    <submittedName>
        <fullName evidence="3">Uncharacterized protein</fullName>
    </submittedName>
</protein>
<evidence type="ECO:0000313" key="3">
    <source>
        <dbReference type="EMBL" id="POF63864.1"/>
    </source>
</evidence>
<feature type="transmembrane region" description="Helical" evidence="2">
    <location>
        <begin position="20"/>
        <end position="40"/>
    </location>
</feature>
<gene>
    <name evidence="3" type="ORF">KMAL_03950</name>
</gene>
<keyword evidence="2" id="KW-0472">Membrane</keyword>
<name>A0A2S3W4R1_9PROT</name>
<dbReference type="RefSeq" id="WP_110094099.1">
    <property type="nucleotide sequence ID" value="NZ_NKUE01000009.1"/>
</dbReference>
<comment type="caution">
    <text evidence="3">The sequence shown here is derived from an EMBL/GenBank/DDBJ whole genome shotgun (WGS) entry which is preliminary data.</text>
</comment>
<dbReference type="EMBL" id="POTC01000003">
    <property type="protein sequence ID" value="POF63864.1"/>
    <property type="molecule type" value="Genomic_DNA"/>
</dbReference>
<organism evidence="3 4">
    <name type="scientific">Novacetimonas maltaceti</name>
    <dbReference type="NCBI Taxonomy" id="1203393"/>
    <lineage>
        <taxon>Bacteria</taxon>
        <taxon>Pseudomonadati</taxon>
        <taxon>Pseudomonadota</taxon>
        <taxon>Alphaproteobacteria</taxon>
        <taxon>Acetobacterales</taxon>
        <taxon>Acetobacteraceae</taxon>
        <taxon>Novacetimonas</taxon>
    </lineage>
</organism>
<evidence type="ECO:0000313" key="4">
    <source>
        <dbReference type="Proteomes" id="UP000237344"/>
    </source>
</evidence>
<dbReference type="AlphaFoldDB" id="A0A2S3W4R1"/>
<sequence>MDPSTLLSELLPFIPAQYVGAVVDWGSFLIATAALIMRYWRPPAPGSRAALIWTVVSAIAQARKWNLPAYQPGKKAVMVPATVPRQAVEQLLDVPPGSTRPGKPPARASAPG</sequence>
<feature type="region of interest" description="Disordered" evidence="1">
    <location>
        <begin position="92"/>
        <end position="112"/>
    </location>
</feature>
<keyword evidence="2" id="KW-1133">Transmembrane helix</keyword>
<dbReference type="Proteomes" id="UP000237344">
    <property type="component" value="Unassembled WGS sequence"/>
</dbReference>
<keyword evidence="4" id="KW-1185">Reference proteome</keyword>
<evidence type="ECO:0000256" key="2">
    <source>
        <dbReference type="SAM" id="Phobius"/>
    </source>
</evidence>
<dbReference type="OrthoDB" id="7271061at2"/>
<accession>A0A2S3W4R1</accession>
<reference evidence="3 4" key="1">
    <citation type="submission" date="2018-01" db="EMBL/GenBank/DDBJ databases">
        <title>Draft Genome Sequence of Komagataeibacter maltaceti LMG 1529, a Vinegar Producing Acetic Acid Bacterium Isolated from Malt Vinegar Brewery Acetifiers.</title>
        <authorList>
            <person name="Zhang Q."/>
            <person name="Hollensteiner J."/>
            <person name="Poehlein A."/>
            <person name="Daniel R."/>
        </authorList>
    </citation>
    <scope>NUCLEOTIDE SEQUENCE [LARGE SCALE GENOMIC DNA]</scope>
    <source>
        <strain evidence="3 4">LMG 1529</strain>
    </source>
</reference>
<proteinExistence type="predicted"/>
<evidence type="ECO:0000256" key="1">
    <source>
        <dbReference type="SAM" id="MobiDB-lite"/>
    </source>
</evidence>
<keyword evidence="2" id="KW-0812">Transmembrane</keyword>